<comment type="caution">
    <text evidence="3">The sequence shown here is derived from an EMBL/GenBank/DDBJ whole genome shotgun (WGS) entry which is preliminary data.</text>
</comment>
<comment type="similarity">
    <text evidence="1">Belongs to the iron/ascorbate-dependent oxidoreductase family.</text>
</comment>
<evidence type="ECO:0000313" key="3">
    <source>
        <dbReference type="EMBL" id="CAK9098257.1"/>
    </source>
</evidence>
<name>A0ABP0RGG9_9DINO</name>
<dbReference type="Pfam" id="PF14226">
    <property type="entry name" value="DIOX_N"/>
    <property type="match status" value="1"/>
</dbReference>
<keyword evidence="1" id="KW-0560">Oxidoreductase</keyword>
<dbReference type="EMBL" id="CAXAMN010025805">
    <property type="protein sequence ID" value="CAK9098257.1"/>
    <property type="molecule type" value="Genomic_DNA"/>
</dbReference>
<accession>A0ABP0RGG9</accession>
<dbReference type="InterPro" id="IPR005123">
    <property type="entry name" value="Oxoglu/Fe-dep_dioxygenase_dom"/>
</dbReference>
<dbReference type="InterPro" id="IPR026992">
    <property type="entry name" value="DIOX_N"/>
</dbReference>
<dbReference type="SUPFAM" id="SSF51197">
    <property type="entry name" value="Clavaminate synthase-like"/>
    <property type="match status" value="1"/>
</dbReference>
<evidence type="ECO:0000313" key="4">
    <source>
        <dbReference type="Proteomes" id="UP001642484"/>
    </source>
</evidence>
<gene>
    <name evidence="3" type="ORF">CCMP2556_LOCUS46568</name>
</gene>
<evidence type="ECO:0000256" key="1">
    <source>
        <dbReference type="RuleBase" id="RU003682"/>
    </source>
</evidence>
<dbReference type="Proteomes" id="UP001642484">
    <property type="component" value="Unassembled WGS sequence"/>
</dbReference>
<feature type="domain" description="Fe2OG dioxygenase" evidence="2">
    <location>
        <begin position="206"/>
        <end position="308"/>
    </location>
</feature>
<dbReference type="PANTHER" id="PTHR47990">
    <property type="entry name" value="2-OXOGLUTARATE (2OG) AND FE(II)-DEPENDENT OXYGENASE SUPERFAMILY PROTEIN-RELATED"/>
    <property type="match status" value="1"/>
</dbReference>
<organism evidence="3 4">
    <name type="scientific">Durusdinium trenchii</name>
    <dbReference type="NCBI Taxonomy" id="1381693"/>
    <lineage>
        <taxon>Eukaryota</taxon>
        <taxon>Sar</taxon>
        <taxon>Alveolata</taxon>
        <taxon>Dinophyceae</taxon>
        <taxon>Suessiales</taxon>
        <taxon>Symbiodiniaceae</taxon>
        <taxon>Durusdinium</taxon>
    </lineage>
</organism>
<protein>
    <recommendedName>
        <fullName evidence="2">Fe2OG dioxygenase domain-containing protein</fullName>
    </recommendedName>
</protein>
<dbReference type="Gene3D" id="2.60.120.330">
    <property type="entry name" value="B-lactam Antibiotic, Isopenicillin N Synthase, Chain"/>
    <property type="match status" value="1"/>
</dbReference>
<proteinExistence type="inferred from homology"/>
<dbReference type="PROSITE" id="PS51471">
    <property type="entry name" value="FE2OG_OXY"/>
    <property type="match status" value="1"/>
</dbReference>
<dbReference type="InterPro" id="IPR050231">
    <property type="entry name" value="Iron_ascorbate_oxido_reductase"/>
</dbReference>
<keyword evidence="4" id="KW-1185">Reference proteome</keyword>
<keyword evidence="1" id="KW-0479">Metal-binding</keyword>
<dbReference type="InterPro" id="IPR027443">
    <property type="entry name" value="IPNS-like_sf"/>
</dbReference>
<dbReference type="PRINTS" id="PR00682">
    <property type="entry name" value="IPNSYNTHASE"/>
</dbReference>
<reference evidence="3 4" key="1">
    <citation type="submission" date="2024-02" db="EMBL/GenBank/DDBJ databases">
        <authorList>
            <person name="Chen Y."/>
            <person name="Shah S."/>
            <person name="Dougan E. K."/>
            <person name="Thang M."/>
            <person name="Chan C."/>
        </authorList>
    </citation>
    <scope>NUCLEOTIDE SEQUENCE [LARGE SCALE GENOMIC DNA]</scope>
</reference>
<keyword evidence="1" id="KW-0408">Iron</keyword>
<dbReference type="InterPro" id="IPR044861">
    <property type="entry name" value="IPNS-like_FE2OG_OXY"/>
</dbReference>
<dbReference type="Pfam" id="PF03171">
    <property type="entry name" value="2OG-FeII_Oxy"/>
    <property type="match status" value="1"/>
</dbReference>
<sequence length="363" mass="40070">MAFLQRGARRAFCATGRQVSLPVLDLSPFMSSSSSALQRQEAARSLDDACSSVGFFYLEGHGVPTQEIQQLHRLAKRFFALPESVKESIAMSSQPAQGRGYQRLGENVTLNQRDWQEAIDFFAPIHSKEVNLNAFAAEPARMRDEEIEKLQQFMDAPNVWPNQPAEFRASAEAYFSKVSRVGDALMQAMALGLGLPQDFFDHLTNQSFWCVRVIGYPALRQGAVGLSCGEHTDYGCWTILAQDETPDALEVQLSGGSWAKVPPRAGAFVVNLGDMLSVWTKGRYKATRHRVRQTKGDFRTSIAFFYEPNFDAVIRPLDVAPPLGKPHPCEGSTAPLARGLAGGELIYGEHLFAKVSSNFDFGA</sequence>
<evidence type="ECO:0000259" key="2">
    <source>
        <dbReference type="PROSITE" id="PS51471"/>
    </source>
</evidence>